<evidence type="ECO:0000313" key="11">
    <source>
        <dbReference type="Proteomes" id="UP001558652"/>
    </source>
</evidence>
<feature type="domain" description="C3H1-type" evidence="9">
    <location>
        <begin position="172"/>
        <end position="198"/>
    </location>
</feature>
<evidence type="ECO:0000313" key="10">
    <source>
        <dbReference type="EMBL" id="KAL1123864.1"/>
    </source>
</evidence>
<evidence type="ECO:0000256" key="5">
    <source>
        <dbReference type="ARBA" id="ARBA00038226"/>
    </source>
</evidence>
<keyword evidence="11" id="KW-1185">Reference proteome</keyword>
<comment type="caution">
    <text evidence="10">The sequence shown here is derived from an EMBL/GenBank/DDBJ whole genome shotgun (WGS) entry which is preliminary data.</text>
</comment>
<dbReference type="PANTHER" id="PTHR12675">
    <property type="entry name" value="MUSCLEBLIND-LIKE PROTEIN"/>
    <property type="match status" value="1"/>
</dbReference>
<dbReference type="Pfam" id="PF00642">
    <property type="entry name" value="zf-CCCH"/>
    <property type="match status" value="1"/>
</dbReference>
<dbReference type="Gene3D" id="3.30.1370.210">
    <property type="match status" value="2"/>
</dbReference>
<gene>
    <name evidence="10" type="ORF">AAG570_001634</name>
</gene>
<protein>
    <recommendedName>
        <fullName evidence="9">C3H1-type domain-containing protein</fullName>
    </recommendedName>
</protein>
<dbReference type="SMART" id="SM00356">
    <property type="entry name" value="ZnF_C3H1"/>
    <property type="match status" value="2"/>
</dbReference>
<feature type="zinc finger region" description="C3H1-type" evidence="6">
    <location>
        <begin position="172"/>
        <end position="198"/>
    </location>
</feature>
<organism evidence="10 11">
    <name type="scientific">Ranatra chinensis</name>
    <dbReference type="NCBI Taxonomy" id="642074"/>
    <lineage>
        <taxon>Eukaryota</taxon>
        <taxon>Metazoa</taxon>
        <taxon>Ecdysozoa</taxon>
        <taxon>Arthropoda</taxon>
        <taxon>Hexapoda</taxon>
        <taxon>Insecta</taxon>
        <taxon>Pterygota</taxon>
        <taxon>Neoptera</taxon>
        <taxon>Paraneoptera</taxon>
        <taxon>Hemiptera</taxon>
        <taxon>Heteroptera</taxon>
        <taxon>Panheteroptera</taxon>
        <taxon>Nepomorpha</taxon>
        <taxon>Nepidae</taxon>
        <taxon>Ranatrinae</taxon>
        <taxon>Ranatra</taxon>
    </lineage>
</organism>
<keyword evidence="2" id="KW-0677">Repeat</keyword>
<evidence type="ECO:0000256" key="8">
    <source>
        <dbReference type="SAM" id="SignalP"/>
    </source>
</evidence>
<feature type="signal peptide" evidence="8">
    <location>
        <begin position="1"/>
        <end position="17"/>
    </location>
</feature>
<evidence type="ECO:0000256" key="3">
    <source>
        <dbReference type="ARBA" id="ARBA00022771"/>
    </source>
</evidence>
<feature type="chain" id="PRO_5044863416" description="C3H1-type domain-containing protein" evidence="8">
    <location>
        <begin position="18"/>
        <end position="385"/>
    </location>
</feature>
<feature type="domain" description="C3H1-type" evidence="9">
    <location>
        <begin position="138"/>
        <end position="164"/>
    </location>
</feature>
<feature type="zinc finger region" description="C3H1-type" evidence="6">
    <location>
        <begin position="138"/>
        <end position="164"/>
    </location>
</feature>
<feature type="region of interest" description="Disordered" evidence="7">
    <location>
        <begin position="330"/>
        <end position="385"/>
    </location>
</feature>
<sequence>MLLNCFIVFIKIEFVCSQGRCNRDKPPCKYFHPPQHLKDQLLINGRNHLALKNALMQQMGLTPGGQHIVPGQVPTVCVLQAATGPYLAAAAGVPQVGAGAGGAGAGFSPYFSPAAAAAAGPLSMVQQTVVTQQKMPRTDRLEVCREWQRGSCARVECRFAHPSEPAVVPAPDNTVTVCMDALRGRCARQPCRYFHPPLHLQAIIKATTHSMDMKSVGSFYYENFAFPGVVPYKRTAGDKSGVPVYQPSAAAAAAAAATAAYAGLALNKVGPGTVAAALGAAALGAAAAAKGGGGSGGAAPAPAPLYPPPPAPQYSPYAMAAMALAAGVRPPPAHHPSLASAPSAPPPAPAPPATLISDLLTAQYPSTVNNNNEEELQPYKKMKTT</sequence>
<accession>A0ABD0Y9X8</accession>
<dbReference type="InterPro" id="IPR000571">
    <property type="entry name" value="Znf_CCCH"/>
</dbReference>
<dbReference type="Proteomes" id="UP001558652">
    <property type="component" value="Unassembled WGS sequence"/>
</dbReference>
<evidence type="ECO:0000256" key="4">
    <source>
        <dbReference type="ARBA" id="ARBA00022833"/>
    </source>
</evidence>
<feature type="compositionally biased region" description="Pro residues" evidence="7">
    <location>
        <begin position="343"/>
        <end position="352"/>
    </location>
</feature>
<comment type="similarity">
    <text evidence="5">Belongs to the muscleblind family.</text>
</comment>
<evidence type="ECO:0000256" key="1">
    <source>
        <dbReference type="ARBA" id="ARBA00022723"/>
    </source>
</evidence>
<name>A0ABD0Y9X8_9HEMI</name>
<proteinExistence type="inferred from homology"/>
<keyword evidence="8" id="KW-0732">Signal</keyword>
<keyword evidence="4 6" id="KW-0862">Zinc</keyword>
<dbReference type="Pfam" id="PF22628">
    <property type="entry name" value="zf-CCCH_10"/>
    <property type="match status" value="2"/>
</dbReference>
<dbReference type="InterPro" id="IPR054429">
    <property type="entry name" value="Znf-CCCH_Muscleblind-like"/>
</dbReference>
<keyword evidence="1 6" id="KW-0479">Metal-binding</keyword>
<dbReference type="GO" id="GO:0008270">
    <property type="term" value="F:zinc ion binding"/>
    <property type="evidence" value="ECO:0007669"/>
    <property type="project" value="UniProtKB-KW"/>
</dbReference>
<reference evidence="10 11" key="1">
    <citation type="submission" date="2024-07" db="EMBL/GenBank/DDBJ databases">
        <title>Chromosome-level genome assembly of the water stick insect Ranatra chinensis (Heteroptera: Nepidae).</title>
        <authorList>
            <person name="Liu X."/>
        </authorList>
    </citation>
    <scope>NUCLEOTIDE SEQUENCE [LARGE SCALE GENOMIC DNA]</scope>
    <source>
        <strain evidence="10">Cailab_2021Rc</strain>
        <tissue evidence="10">Muscle</tissue>
    </source>
</reference>
<evidence type="ECO:0000259" key="9">
    <source>
        <dbReference type="PROSITE" id="PS50103"/>
    </source>
</evidence>
<dbReference type="PROSITE" id="PS50103">
    <property type="entry name" value="ZF_C3H1"/>
    <property type="match status" value="2"/>
</dbReference>
<keyword evidence="3 6" id="KW-0863">Zinc-finger</keyword>
<dbReference type="AlphaFoldDB" id="A0ABD0Y9X8"/>
<evidence type="ECO:0000256" key="2">
    <source>
        <dbReference type="ARBA" id="ARBA00022737"/>
    </source>
</evidence>
<evidence type="ECO:0000256" key="7">
    <source>
        <dbReference type="SAM" id="MobiDB-lite"/>
    </source>
</evidence>
<dbReference type="EMBL" id="JBFDAA010000011">
    <property type="protein sequence ID" value="KAL1123864.1"/>
    <property type="molecule type" value="Genomic_DNA"/>
</dbReference>
<dbReference type="PANTHER" id="PTHR12675:SF11">
    <property type="entry name" value="C3H1-TYPE DOMAIN-CONTAINING PROTEIN"/>
    <property type="match status" value="1"/>
</dbReference>
<evidence type="ECO:0000256" key="6">
    <source>
        <dbReference type="PROSITE-ProRule" id="PRU00723"/>
    </source>
</evidence>